<dbReference type="SUPFAM" id="SSF56112">
    <property type="entry name" value="Protein kinase-like (PK-like)"/>
    <property type="match status" value="1"/>
</dbReference>
<comment type="similarity">
    <text evidence="7">Belongs to the protein kinase superfamily.</text>
</comment>
<evidence type="ECO:0000256" key="7">
    <source>
        <dbReference type="RuleBase" id="RU000304"/>
    </source>
</evidence>
<evidence type="ECO:0000313" key="9">
    <source>
        <dbReference type="EMBL" id="OHT02749.1"/>
    </source>
</evidence>
<evidence type="ECO:0000256" key="1">
    <source>
        <dbReference type="ARBA" id="ARBA00022527"/>
    </source>
</evidence>
<evidence type="ECO:0000256" key="4">
    <source>
        <dbReference type="ARBA" id="ARBA00022777"/>
    </source>
</evidence>
<name>A0A1J4JZS1_9EUKA</name>
<dbReference type="GO" id="GO:0005524">
    <property type="term" value="F:ATP binding"/>
    <property type="evidence" value="ECO:0007669"/>
    <property type="project" value="UniProtKB-UniRule"/>
</dbReference>
<dbReference type="RefSeq" id="XP_068355885.1">
    <property type="nucleotide sequence ID" value="XM_068507135.1"/>
</dbReference>
<proteinExistence type="inferred from homology"/>
<reference evidence="9" key="1">
    <citation type="submission" date="2016-10" db="EMBL/GenBank/DDBJ databases">
        <authorList>
            <person name="Benchimol M."/>
            <person name="Almeida L.G."/>
            <person name="Vasconcelos A.T."/>
            <person name="Perreira-Neves A."/>
            <person name="Rosa I.A."/>
            <person name="Tasca T."/>
            <person name="Bogo M.R."/>
            <person name="de Souza W."/>
        </authorList>
    </citation>
    <scope>NUCLEOTIDE SEQUENCE [LARGE SCALE GENOMIC DNA]</scope>
    <source>
        <strain evidence="9">K</strain>
    </source>
</reference>
<dbReference type="InterPro" id="IPR017441">
    <property type="entry name" value="Protein_kinase_ATP_BS"/>
</dbReference>
<dbReference type="FunFam" id="1.10.510.10:FF:000624">
    <property type="entry name" value="Mitogen-activated protein kinase"/>
    <property type="match status" value="1"/>
</dbReference>
<comment type="caution">
    <text evidence="9">The sequence shown here is derived from an EMBL/GenBank/DDBJ whole genome shotgun (WGS) entry which is preliminary data.</text>
</comment>
<dbReference type="PROSITE" id="PS00108">
    <property type="entry name" value="PROTEIN_KINASE_ST"/>
    <property type="match status" value="1"/>
</dbReference>
<dbReference type="PROSITE" id="PS50011">
    <property type="entry name" value="PROTEIN_KINASE_DOM"/>
    <property type="match status" value="1"/>
</dbReference>
<keyword evidence="5 6" id="KW-0067">ATP-binding</keyword>
<feature type="binding site" evidence="6">
    <location>
        <position position="55"/>
    </location>
    <ligand>
        <name>ATP</name>
        <dbReference type="ChEBI" id="CHEBI:30616"/>
    </ligand>
</feature>
<keyword evidence="4 9" id="KW-0418">Kinase</keyword>
<dbReference type="GeneID" id="94841839"/>
<dbReference type="InterPro" id="IPR008271">
    <property type="entry name" value="Ser/Thr_kinase_AS"/>
</dbReference>
<dbReference type="AlphaFoldDB" id="A0A1J4JZS1"/>
<protein>
    <submittedName>
        <fullName evidence="9">Mitogen-activated protein kinase 5</fullName>
    </submittedName>
</protein>
<keyword evidence="3 6" id="KW-0547">Nucleotide-binding</keyword>
<accession>A0A1J4JZS1</accession>
<dbReference type="InterPro" id="IPR011009">
    <property type="entry name" value="Kinase-like_dom_sf"/>
</dbReference>
<dbReference type="Gene3D" id="1.10.510.10">
    <property type="entry name" value="Transferase(Phosphotransferase) domain 1"/>
    <property type="match status" value="1"/>
</dbReference>
<dbReference type="InterPro" id="IPR050117">
    <property type="entry name" value="MAPK"/>
</dbReference>
<dbReference type="SMART" id="SM00220">
    <property type="entry name" value="S_TKc"/>
    <property type="match status" value="1"/>
</dbReference>
<evidence type="ECO:0000256" key="6">
    <source>
        <dbReference type="PROSITE-ProRule" id="PRU10141"/>
    </source>
</evidence>
<keyword evidence="1 7" id="KW-0723">Serine/threonine-protein kinase</keyword>
<dbReference type="InterPro" id="IPR000719">
    <property type="entry name" value="Prot_kinase_dom"/>
</dbReference>
<keyword evidence="2" id="KW-0808">Transferase</keyword>
<evidence type="ECO:0000313" key="10">
    <source>
        <dbReference type="Proteomes" id="UP000179807"/>
    </source>
</evidence>
<dbReference type="Proteomes" id="UP000179807">
    <property type="component" value="Unassembled WGS sequence"/>
</dbReference>
<keyword evidence="10" id="KW-1185">Reference proteome</keyword>
<dbReference type="PROSITE" id="PS00107">
    <property type="entry name" value="PROTEIN_KINASE_ATP"/>
    <property type="match status" value="1"/>
</dbReference>
<gene>
    <name evidence="9" type="primary">MPK5</name>
    <name evidence="9" type="ORF">TRFO_30060</name>
</gene>
<evidence type="ECO:0000256" key="5">
    <source>
        <dbReference type="ARBA" id="ARBA00022840"/>
    </source>
</evidence>
<evidence type="ECO:0000256" key="2">
    <source>
        <dbReference type="ARBA" id="ARBA00022679"/>
    </source>
</evidence>
<dbReference type="EMBL" id="MLAK01000854">
    <property type="protein sequence ID" value="OHT02749.1"/>
    <property type="molecule type" value="Genomic_DNA"/>
</dbReference>
<evidence type="ECO:0000256" key="3">
    <source>
        <dbReference type="ARBA" id="ARBA00022741"/>
    </source>
</evidence>
<dbReference type="OrthoDB" id="2158884at2759"/>
<evidence type="ECO:0000259" key="8">
    <source>
        <dbReference type="PROSITE" id="PS50011"/>
    </source>
</evidence>
<sequence>MKKNVEISIGNSSIMSRIRIDALNEYQILSKIGEGSFSSVYKVQHTPTRQFYAMKMLKHRFKTLDSVRRVDEIRYMLRMSPHQNVIDIHDIIYEPGHQSLTIVMDLMEGNLLDFITSKQQTTANSGIYGNSSPSTTSISVTLLKQILAGLAHIHSYGIIHRDIKPENLLLNFKTLELKIADFGSAKTRQNNQLLTEYIATRWYRPPECLLTHGNYTESLDIWAVGCVFYEIMTKNPLFPGRNAFEQIQLINSLLGVPSKADLNRIHAANNILKQIKFTKNPTKDLESILPNVSPMIYDILKKMLTFCPQDRISASDALKHEVFQLVIPRFQGQFQNQTQNPPKRYFIESNPNQTNKQVQNDFKKLPKLGGNAVKQQAQSSLASRHGHRGQLVMNCIHQPQVRGTGAMSKFGPMIISGPKQVPKL</sequence>
<dbReference type="GO" id="GO:0004674">
    <property type="term" value="F:protein serine/threonine kinase activity"/>
    <property type="evidence" value="ECO:0007669"/>
    <property type="project" value="UniProtKB-KW"/>
</dbReference>
<dbReference type="VEuPathDB" id="TrichDB:TRFO_30060"/>
<feature type="domain" description="Protein kinase" evidence="8">
    <location>
        <begin position="26"/>
        <end position="323"/>
    </location>
</feature>
<dbReference type="Pfam" id="PF00069">
    <property type="entry name" value="Pkinase"/>
    <property type="match status" value="1"/>
</dbReference>
<dbReference type="PANTHER" id="PTHR24055">
    <property type="entry name" value="MITOGEN-ACTIVATED PROTEIN KINASE"/>
    <property type="match status" value="1"/>
</dbReference>
<dbReference type="Gene3D" id="3.30.200.20">
    <property type="entry name" value="Phosphorylase Kinase, domain 1"/>
    <property type="match status" value="1"/>
</dbReference>
<organism evidence="9 10">
    <name type="scientific">Tritrichomonas foetus</name>
    <dbReference type="NCBI Taxonomy" id="1144522"/>
    <lineage>
        <taxon>Eukaryota</taxon>
        <taxon>Metamonada</taxon>
        <taxon>Parabasalia</taxon>
        <taxon>Tritrichomonadida</taxon>
        <taxon>Tritrichomonadidae</taxon>
        <taxon>Tritrichomonas</taxon>
    </lineage>
</organism>